<sequence>MKKCLVILSMGFAAILFAVPFHECLAQEAKFAFVDFQKFAAKSKRAQNQQQKFAQMVDAKRAALETKKKEMEALNEQLQKQGPMLKEETRNEKIKQLGIKEMEFKLAEKEAQNALQNEQREQQEIFKRDITKVINQIRAAKHYTLIFDSAALLSADDALDITDEVVRLYDAEPEDAKGAAAKPKPAAPTQAPAPAKPKAPK</sequence>
<dbReference type="InterPro" id="IPR005632">
    <property type="entry name" value="Chaperone_Skp"/>
</dbReference>
<dbReference type="GO" id="GO:0051082">
    <property type="term" value="F:unfolded protein binding"/>
    <property type="evidence" value="ECO:0007669"/>
    <property type="project" value="InterPro"/>
</dbReference>
<keyword evidence="3" id="KW-0175">Coiled coil</keyword>
<feature type="region of interest" description="Disordered" evidence="4">
    <location>
        <begin position="175"/>
        <end position="201"/>
    </location>
</feature>
<feature type="coiled-coil region" evidence="3">
    <location>
        <begin position="54"/>
        <end position="128"/>
    </location>
</feature>
<dbReference type="Pfam" id="PF03938">
    <property type="entry name" value="OmpH"/>
    <property type="match status" value="1"/>
</dbReference>
<evidence type="ECO:0000256" key="3">
    <source>
        <dbReference type="SAM" id="Coils"/>
    </source>
</evidence>
<reference evidence="6" key="1">
    <citation type="journal article" date="2020" name="mSystems">
        <title>Genome- and Community-Level Interaction Insights into Carbon Utilization and Element Cycling Functions of Hydrothermarchaeota in Hydrothermal Sediment.</title>
        <authorList>
            <person name="Zhou Z."/>
            <person name="Liu Y."/>
            <person name="Xu W."/>
            <person name="Pan J."/>
            <person name="Luo Z.H."/>
            <person name="Li M."/>
        </authorList>
    </citation>
    <scope>NUCLEOTIDE SEQUENCE [LARGE SCALE GENOMIC DNA]</scope>
    <source>
        <strain evidence="6">SpSt-769</strain>
    </source>
</reference>
<evidence type="ECO:0000256" key="2">
    <source>
        <dbReference type="ARBA" id="ARBA00022729"/>
    </source>
</evidence>
<proteinExistence type="inferred from homology"/>
<accession>A0A7C4ET98</accession>
<dbReference type="SMART" id="SM00935">
    <property type="entry name" value="OmpH"/>
    <property type="match status" value="1"/>
</dbReference>
<dbReference type="InterPro" id="IPR024930">
    <property type="entry name" value="Skp_dom_sf"/>
</dbReference>
<comment type="caution">
    <text evidence="6">The sequence shown here is derived from an EMBL/GenBank/DDBJ whole genome shotgun (WGS) entry which is preliminary data.</text>
</comment>
<dbReference type="GO" id="GO:0050821">
    <property type="term" value="P:protein stabilization"/>
    <property type="evidence" value="ECO:0007669"/>
    <property type="project" value="TreeGrafter"/>
</dbReference>
<protein>
    <submittedName>
        <fullName evidence="6">OmpH family outer membrane protein</fullName>
    </submittedName>
</protein>
<feature type="chain" id="PRO_5028384398" evidence="5">
    <location>
        <begin position="19"/>
        <end position="201"/>
    </location>
</feature>
<comment type="similarity">
    <text evidence="1">Belongs to the Skp family.</text>
</comment>
<dbReference type="GO" id="GO:0005829">
    <property type="term" value="C:cytosol"/>
    <property type="evidence" value="ECO:0007669"/>
    <property type="project" value="TreeGrafter"/>
</dbReference>
<keyword evidence="2 5" id="KW-0732">Signal</keyword>
<feature type="signal peptide" evidence="5">
    <location>
        <begin position="1"/>
        <end position="18"/>
    </location>
</feature>
<dbReference type="PANTHER" id="PTHR35089:SF1">
    <property type="entry name" value="CHAPERONE PROTEIN SKP"/>
    <property type="match status" value="1"/>
</dbReference>
<organism evidence="6">
    <name type="scientific">Desulfomonile tiedjei</name>
    <dbReference type="NCBI Taxonomy" id="2358"/>
    <lineage>
        <taxon>Bacteria</taxon>
        <taxon>Pseudomonadati</taxon>
        <taxon>Thermodesulfobacteriota</taxon>
        <taxon>Desulfomonilia</taxon>
        <taxon>Desulfomonilales</taxon>
        <taxon>Desulfomonilaceae</taxon>
        <taxon>Desulfomonile</taxon>
    </lineage>
</organism>
<evidence type="ECO:0000313" key="6">
    <source>
        <dbReference type="EMBL" id="HGH60630.1"/>
    </source>
</evidence>
<evidence type="ECO:0000256" key="1">
    <source>
        <dbReference type="ARBA" id="ARBA00009091"/>
    </source>
</evidence>
<dbReference type="PANTHER" id="PTHR35089">
    <property type="entry name" value="CHAPERONE PROTEIN SKP"/>
    <property type="match status" value="1"/>
</dbReference>
<evidence type="ECO:0000256" key="4">
    <source>
        <dbReference type="SAM" id="MobiDB-lite"/>
    </source>
</evidence>
<dbReference type="AlphaFoldDB" id="A0A7C4ET98"/>
<gene>
    <name evidence="6" type="ORF">ENV54_04950</name>
</gene>
<dbReference type="Gene3D" id="3.30.910.20">
    <property type="entry name" value="Skp domain"/>
    <property type="match status" value="1"/>
</dbReference>
<feature type="compositionally biased region" description="Low complexity" evidence="4">
    <location>
        <begin position="178"/>
        <end position="193"/>
    </location>
</feature>
<dbReference type="EMBL" id="DTGT01000154">
    <property type="protein sequence ID" value="HGH60630.1"/>
    <property type="molecule type" value="Genomic_DNA"/>
</dbReference>
<evidence type="ECO:0000256" key="5">
    <source>
        <dbReference type="SAM" id="SignalP"/>
    </source>
</evidence>
<dbReference type="SUPFAM" id="SSF111384">
    <property type="entry name" value="OmpH-like"/>
    <property type="match status" value="1"/>
</dbReference>
<name>A0A7C4ET98_9BACT</name>